<keyword evidence="4" id="KW-1185">Reference proteome</keyword>
<keyword evidence="1" id="KW-0238">DNA-binding</keyword>
<dbReference type="RefSeq" id="WP_213526894.1">
    <property type="nucleotide sequence ID" value="NZ_BOVJ01000006.1"/>
</dbReference>
<evidence type="ECO:0000313" key="4">
    <source>
        <dbReference type="Proteomes" id="UP000680304"/>
    </source>
</evidence>
<evidence type="ECO:0000259" key="2">
    <source>
        <dbReference type="SMART" id="SM00418"/>
    </source>
</evidence>
<protein>
    <submittedName>
        <fullName evidence="3">Transcriptional regulator</fullName>
    </submittedName>
</protein>
<dbReference type="SMART" id="SM00418">
    <property type="entry name" value="HTH_ARSR"/>
    <property type="match status" value="1"/>
</dbReference>
<organism evidence="3 4">
    <name type="scientific">Paenibacillus cisolokensis</name>
    <dbReference type="NCBI Taxonomy" id="1658519"/>
    <lineage>
        <taxon>Bacteria</taxon>
        <taxon>Bacillati</taxon>
        <taxon>Bacillota</taxon>
        <taxon>Bacilli</taxon>
        <taxon>Bacillales</taxon>
        <taxon>Paenibacillaceae</taxon>
        <taxon>Paenibacillus</taxon>
    </lineage>
</organism>
<sequence length="306" mass="34246">MTELNVTLDNLPILECLGSETRVRMIEMLREQPMNIKDMARALGISSAIVTKHVQKLEECGIIRTENLAGKRGIQKRCTLAIERMTLLFRNEGDEASSNPDRLTVSIPVGQYTAFDVKPTCGLTSHEKLIGMLDDPRYFADTEHVKADHIWFGSGYVEYRIPNYLLASQRLKTIRISLEICSEAPAYREDWPSDITFSLNGTPVLTWTCPGDFGGRRGLYTPAWWPLSSTQHGLLKTVTVSEDGSYIDGVRMSDVTVTDLGIAPRKEITLRIASPADARHPGGVSLFGRRFGNYDQDIEVMLEYGD</sequence>
<dbReference type="InterPro" id="IPR036390">
    <property type="entry name" value="WH_DNA-bd_sf"/>
</dbReference>
<name>A0ABQ4N0G9_9BACL</name>
<dbReference type="EMBL" id="BOVJ01000006">
    <property type="protein sequence ID" value="GIQ61663.1"/>
    <property type="molecule type" value="Genomic_DNA"/>
</dbReference>
<dbReference type="InterPro" id="IPR001845">
    <property type="entry name" value="HTH_ArsR_DNA-bd_dom"/>
</dbReference>
<dbReference type="InterPro" id="IPR036388">
    <property type="entry name" value="WH-like_DNA-bd_sf"/>
</dbReference>
<accession>A0ABQ4N0G9</accession>
<dbReference type="InterPro" id="IPR011991">
    <property type="entry name" value="ArsR-like_HTH"/>
</dbReference>
<reference evidence="3 4" key="1">
    <citation type="submission" date="2021-04" db="EMBL/GenBank/DDBJ databases">
        <title>Draft genome sequence of Paenibacillus cisolokensis, LC2-13A.</title>
        <authorList>
            <person name="Uke A."/>
            <person name="Chhe C."/>
            <person name="Baramee S."/>
            <person name="Kosugi A."/>
        </authorList>
    </citation>
    <scope>NUCLEOTIDE SEQUENCE [LARGE SCALE GENOMIC DNA]</scope>
    <source>
        <strain evidence="3 4">LC2-13A</strain>
    </source>
</reference>
<proteinExistence type="predicted"/>
<dbReference type="PANTHER" id="PTHR38600:SF1">
    <property type="entry name" value="TRANSCRIPTIONAL REGULATORY PROTEIN"/>
    <property type="match status" value="1"/>
</dbReference>
<dbReference type="Pfam" id="PF01022">
    <property type="entry name" value="HTH_5"/>
    <property type="match status" value="1"/>
</dbReference>
<dbReference type="Proteomes" id="UP000680304">
    <property type="component" value="Unassembled WGS sequence"/>
</dbReference>
<feature type="domain" description="HTH arsR-type" evidence="2">
    <location>
        <begin position="12"/>
        <end position="83"/>
    </location>
</feature>
<dbReference type="CDD" id="cd00090">
    <property type="entry name" value="HTH_ARSR"/>
    <property type="match status" value="1"/>
</dbReference>
<gene>
    <name evidence="3" type="ORF">PACILC2_02310</name>
</gene>
<dbReference type="SUPFAM" id="SSF46785">
    <property type="entry name" value="Winged helix' DNA-binding domain"/>
    <property type="match status" value="1"/>
</dbReference>
<comment type="caution">
    <text evidence="3">The sequence shown here is derived from an EMBL/GenBank/DDBJ whole genome shotgun (WGS) entry which is preliminary data.</text>
</comment>
<evidence type="ECO:0000313" key="3">
    <source>
        <dbReference type="EMBL" id="GIQ61663.1"/>
    </source>
</evidence>
<dbReference type="PANTHER" id="PTHR38600">
    <property type="entry name" value="TRANSCRIPTIONAL REGULATORY PROTEIN"/>
    <property type="match status" value="1"/>
</dbReference>
<evidence type="ECO:0000256" key="1">
    <source>
        <dbReference type="ARBA" id="ARBA00023125"/>
    </source>
</evidence>
<dbReference type="Gene3D" id="1.10.10.10">
    <property type="entry name" value="Winged helix-like DNA-binding domain superfamily/Winged helix DNA-binding domain"/>
    <property type="match status" value="1"/>
</dbReference>